<proteinExistence type="predicted"/>
<dbReference type="AlphaFoldDB" id="X1R567"/>
<sequence>EYDPQIRELSEGKGEARKELQLMDGSNKAAIKQEDAQCALAKVRRLAEQYIRVRMAAVILKKEIDHYRKEHQDPILKIASKYFRELTQVSFDSLRSDVDNHGNQILIGVCPDEIVKTVEEMSSGTRDQLYLSLRLATIERRLDNHESIPFIADDILVNFDDDRSKATLKALANLANKNQVVLFTHHKAVVSLGKNLRQDNNVVIHDLIKAS</sequence>
<reference evidence="1" key="1">
    <citation type="journal article" date="2014" name="Front. Microbiol.">
        <title>High frequency of phylogenetically diverse reductive dehalogenase-homologous genes in deep subseafloor sedimentary metagenomes.</title>
        <authorList>
            <person name="Kawai M."/>
            <person name="Futagami T."/>
            <person name="Toyoda A."/>
            <person name="Takaki Y."/>
            <person name="Nishi S."/>
            <person name="Hori S."/>
            <person name="Arai W."/>
            <person name="Tsubouchi T."/>
            <person name="Morono Y."/>
            <person name="Uchiyama I."/>
            <person name="Ito T."/>
            <person name="Fujiyama A."/>
            <person name="Inagaki F."/>
            <person name="Takami H."/>
        </authorList>
    </citation>
    <scope>NUCLEOTIDE SEQUENCE</scope>
    <source>
        <strain evidence="1">Expedition CK06-06</strain>
    </source>
</reference>
<protein>
    <recommendedName>
        <fullName evidence="2">RecF/RecN/SMC N-terminal domain-containing protein</fullName>
    </recommendedName>
</protein>
<dbReference type="PANTHER" id="PTHR41259">
    <property type="entry name" value="DOUBLE-STRAND BREAK REPAIR RAD50 ATPASE, PUTATIVE-RELATED"/>
    <property type="match status" value="1"/>
</dbReference>
<gene>
    <name evidence="1" type="ORF">S12H4_11452</name>
</gene>
<organism evidence="1">
    <name type="scientific">marine sediment metagenome</name>
    <dbReference type="NCBI Taxonomy" id="412755"/>
    <lineage>
        <taxon>unclassified sequences</taxon>
        <taxon>metagenomes</taxon>
        <taxon>ecological metagenomes</taxon>
    </lineage>
</organism>
<dbReference type="InterPro" id="IPR027417">
    <property type="entry name" value="P-loop_NTPase"/>
</dbReference>
<dbReference type="SUPFAM" id="SSF52540">
    <property type="entry name" value="P-loop containing nucleoside triphosphate hydrolases"/>
    <property type="match status" value="1"/>
</dbReference>
<feature type="non-terminal residue" evidence="1">
    <location>
        <position position="1"/>
    </location>
</feature>
<comment type="caution">
    <text evidence="1">The sequence shown here is derived from an EMBL/GenBank/DDBJ whole genome shotgun (WGS) entry which is preliminary data.</text>
</comment>
<dbReference type="Gene3D" id="3.40.50.300">
    <property type="entry name" value="P-loop containing nucleotide triphosphate hydrolases"/>
    <property type="match status" value="1"/>
</dbReference>
<accession>X1R567</accession>
<dbReference type="PANTHER" id="PTHR41259:SF1">
    <property type="entry name" value="DOUBLE-STRAND BREAK REPAIR RAD50 ATPASE, PUTATIVE-RELATED"/>
    <property type="match status" value="1"/>
</dbReference>
<dbReference type="EMBL" id="BARW01005144">
    <property type="protein sequence ID" value="GAI75887.1"/>
    <property type="molecule type" value="Genomic_DNA"/>
</dbReference>
<evidence type="ECO:0000313" key="1">
    <source>
        <dbReference type="EMBL" id="GAI75887.1"/>
    </source>
</evidence>
<name>X1R567_9ZZZZ</name>
<evidence type="ECO:0008006" key="2">
    <source>
        <dbReference type="Google" id="ProtNLM"/>
    </source>
</evidence>